<feature type="coiled-coil region" evidence="1">
    <location>
        <begin position="177"/>
        <end position="243"/>
    </location>
</feature>
<evidence type="ECO:0000256" key="2">
    <source>
        <dbReference type="SAM" id="MobiDB-lite"/>
    </source>
</evidence>
<organism evidence="4">
    <name type="scientific">Strongyloides stercoralis</name>
    <name type="common">Threadworm</name>
    <dbReference type="NCBI Taxonomy" id="6248"/>
    <lineage>
        <taxon>Eukaryota</taxon>
        <taxon>Metazoa</taxon>
        <taxon>Ecdysozoa</taxon>
        <taxon>Nematoda</taxon>
        <taxon>Chromadorea</taxon>
        <taxon>Rhabditida</taxon>
        <taxon>Tylenchina</taxon>
        <taxon>Panagrolaimomorpha</taxon>
        <taxon>Strongyloidoidea</taxon>
        <taxon>Strongyloididae</taxon>
        <taxon>Strongyloides</taxon>
    </lineage>
</organism>
<evidence type="ECO:0000313" key="3">
    <source>
        <dbReference type="Proteomes" id="UP000035681"/>
    </source>
</evidence>
<feature type="region of interest" description="Disordered" evidence="2">
    <location>
        <begin position="1"/>
        <end position="24"/>
    </location>
</feature>
<dbReference type="WBParaSite" id="SSTP_0000154400.1">
    <property type="protein sequence ID" value="SSTP_0000154400.1"/>
    <property type="gene ID" value="SSTP_0000154400"/>
</dbReference>
<evidence type="ECO:0000313" key="4">
    <source>
        <dbReference type="WBParaSite" id="SSTP_0000154400.1"/>
    </source>
</evidence>
<keyword evidence="1" id="KW-0175">Coiled coil</keyword>
<protein>
    <submittedName>
        <fullName evidence="4 5">Uncharacterized protein</fullName>
    </submittedName>
</protein>
<evidence type="ECO:0000256" key="1">
    <source>
        <dbReference type="SAM" id="Coils"/>
    </source>
</evidence>
<keyword evidence="3" id="KW-1185">Reference proteome</keyword>
<reference evidence="4" key="1">
    <citation type="submission" date="2015-08" db="UniProtKB">
        <authorList>
            <consortium name="WormBaseParasite"/>
        </authorList>
    </citation>
    <scope>IDENTIFICATION</scope>
</reference>
<name>A0A0K0DWC7_STRER</name>
<feature type="compositionally biased region" description="Basic and acidic residues" evidence="2">
    <location>
        <begin position="9"/>
        <end position="18"/>
    </location>
</feature>
<proteinExistence type="predicted"/>
<dbReference type="Proteomes" id="UP000035681">
    <property type="component" value="Unplaced"/>
</dbReference>
<evidence type="ECO:0000313" key="5">
    <source>
        <dbReference type="WBParaSite" id="TCONS_00008780.p1"/>
    </source>
</evidence>
<accession>A0A0K0DWC7</accession>
<sequence length="244" mass="28960">MSTVKKHSKIQEKSHENEINEPSSYLDDQSIKKLKNIVITDRRQSQRIEDIKYYKNLGNDYYNLYLEIISERQKRNQIEKSFIEESVNEMIQIINNKISIIQGYNNHEIKSIGFPILDDNSFVDYESSLQLTKEKMLKIHEMFILDYNKAIATFKDYLENLKSDEDIVGAEYWAIIQERLQKLITSIDEEKKQLEKEKLELEEDISILNVKIEKEEIRQLARKKVLESQKAKLLEELDNLSSHN</sequence>
<dbReference type="AlphaFoldDB" id="A0A0K0DWC7"/>
<dbReference type="WBParaSite" id="TCONS_00008780.p1">
    <property type="protein sequence ID" value="TCONS_00008780.p1"/>
    <property type="gene ID" value="XLOC_006663"/>
</dbReference>